<feature type="compositionally biased region" description="Basic and acidic residues" evidence="10">
    <location>
        <begin position="859"/>
        <end position="868"/>
    </location>
</feature>
<evidence type="ECO:0000313" key="14">
    <source>
        <dbReference type="Proteomes" id="UP001283361"/>
    </source>
</evidence>
<dbReference type="InterPro" id="IPR050200">
    <property type="entry name" value="Nuclear_hormone_rcpt_NR3"/>
</dbReference>
<feature type="compositionally biased region" description="Polar residues" evidence="10">
    <location>
        <begin position="279"/>
        <end position="292"/>
    </location>
</feature>
<feature type="compositionally biased region" description="Low complexity" evidence="10">
    <location>
        <begin position="1055"/>
        <end position="1067"/>
    </location>
</feature>
<feature type="region of interest" description="Disordered" evidence="10">
    <location>
        <begin position="1094"/>
        <end position="1175"/>
    </location>
</feature>
<dbReference type="PROSITE" id="PS51843">
    <property type="entry name" value="NR_LBD"/>
    <property type="match status" value="1"/>
</dbReference>
<evidence type="ECO:0000256" key="7">
    <source>
        <dbReference type="ARBA" id="ARBA00023163"/>
    </source>
</evidence>
<feature type="domain" description="NR LBD" evidence="12">
    <location>
        <begin position="1288"/>
        <end position="1593"/>
    </location>
</feature>
<feature type="compositionally biased region" description="Basic and acidic residues" evidence="10">
    <location>
        <begin position="1121"/>
        <end position="1171"/>
    </location>
</feature>
<feature type="region of interest" description="Disordered" evidence="10">
    <location>
        <begin position="1188"/>
        <end position="1234"/>
    </location>
</feature>
<evidence type="ECO:0000256" key="2">
    <source>
        <dbReference type="ARBA" id="ARBA00022723"/>
    </source>
</evidence>
<dbReference type="Pfam" id="PF00105">
    <property type="entry name" value="zf-C4"/>
    <property type="match status" value="1"/>
</dbReference>
<feature type="compositionally biased region" description="Polar residues" evidence="10">
    <location>
        <begin position="343"/>
        <end position="353"/>
    </location>
</feature>
<dbReference type="InterPro" id="IPR000536">
    <property type="entry name" value="Nucl_hrmn_rcpt_lig-bd"/>
</dbReference>
<feature type="compositionally biased region" description="Low complexity" evidence="10">
    <location>
        <begin position="215"/>
        <end position="231"/>
    </location>
</feature>
<feature type="region of interest" description="Disordered" evidence="10">
    <location>
        <begin position="198"/>
        <end position="383"/>
    </location>
</feature>
<feature type="compositionally biased region" description="Polar residues" evidence="10">
    <location>
        <begin position="797"/>
        <end position="824"/>
    </location>
</feature>
<feature type="compositionally biased region" description="Low complexity" evidence="10">
    <location>
        <begin position="780"/>
        <end position="789"/>
    </location>
</feature>
<feature type="compositionally biased region" description="Polar residues" evidence="10">
    <location>
        <begin position="198"/>
        <end position="211"/>
    </location>
</feature>
<feature type="compositionally biased region" description="Low complexity" evidence="10">
    <location>
        <begin position="302"/>
        <end position="337"/>
    </location>
</feature>
<keyword evidence="8" id="KW-0675">Receptor</keyword>
<dbReference type="FunFam" id="3.30.50.10:FF:000006">
    <property type="entry name" value="Nuclear receptor subfamily 5 group A member"/>
    <property type="match status" value="1"/>
</dbReference>
<feature type="region of interest" description="Disordered" evidence="10">
    <location>
        <begin position="524"/>
        <end position="569"/>
    </location>
</feature>
<dbReference type="PROSITE" id="PS51030">
    <property type="entry name" value="NUCLEAR_REC_DBD_2"/>
    <property type="match status" value="1"/>
</dbReference>
<dbReference type="InterPro" id="IPR035500">
    <property type="entry name" value="NHR-like_dom_sf"/>
</dbReference>
<feature type="region of interest" description="Disordered" evidence="10">
    <location>
        <begin position="139"/>
        <end position="175"/>
    </location>
</feature>
<sequence length="1593" mass="172379">MKDDYPDITCLSSASPITSLGFSSSRPCGHYGRPWWSPPVRGYPSPTGGICLAFGQKLFSESPAISGATCNYFEARKLILICYFGRQLLPGLSINNSRFLLHPLTVLAVPQPHSSMSPQMTTVASPYEQLEAYNLSMDVATGGDAPSRRERADTESNSSSEDGGSSTVTSQHSSSTAANSLFLDLKFKWKRVRYLLSESDSPPDQGTFSRSSECDQQSDVSSGSDSAYVSDRISDFDSGPPPAKKSKSGGDETGSEGDKESKDEEENTAQVSPPPALANSPSEELLNKQSPANRPKPKDAVSASSLSLPLPFPYGPLSLPSSGVASSTPSSVKTTTSACTDCGPQQQQVNSSPPIAPTSPGEGERKTSSPVADKSPDPTCSVPSPMIVNCPPGYLMQLSGGFTAHHPGGPMKLIPMMSMPTSGAGVFPHMPGAPMFLAASPDGSGCLVPQISPTSSSESFHHSGPTSGAYAFPATSSSSLITYPTLDGPKVVRSEDVLQLDRPHITINTGHGYPTLNFVNTSTVNSSSNSSSSISSSASDSGNSSSSNKPVSSPGFKQPKREESRFEKDSEFISHYTKEAFVYRGHLAENPHNMKPRPPAAGANPPGNIPDLGLKAEDSDSEDPLVCAICNDKATGLHYGIVTCEGCKGFFKRTVQNKRVYTCVAEGDCEINKAQRNRCQYCRFKKCLRMGMVLAAVREDRMPGGRNSGALYNLYKVKYKKHKRRDLCGKSAKNQLNNHNHLHLHRFSVPTCKLEMPEVVPGYNVRGLTGDGATSDAGPSSSDSAYESSTDAGCVSDTASTRSNLSSSVAYSSTRYGNRGSYSNDGGRRGDVSPRPYYMTYPSPSFPLMPSATLSPNGRDGEIRDHGPNRNPSLVSSSSHSQQMYRSATGHSSLGVHLEQRQISYGDEPGRGPRLKIPSPLHPQINHHHHHHHQHQQQEEHDQYHAEHQQQQKHHQKLTAASPSHLLSPNAASAARDTYWSQPERGQYIEHHQLSPRSPRSSVIMSESSGLSSFPSYYPSAPSSSMAFAESLSVSTAPTYSNGGQPHQRHMMEMSVPSSQSQLSSPVYLSSSRRSPIFAGEAGGIKQEQSSNLGHIYNHQPPKSEHHHMHLSISNARQHQHQGEPDLHRSPDMKIKEETKAIDEDSKYKTGSCDDQKQSDSDYCSDRDTRDNGSSFHRALSPALCQEKVSSVPQDLSQSGSLSGSKDNGECLSKKDSRTSAMSPTSLAAAPSSPPAHIFKHPQHQSHYSNMAKSGGCGSKFNNSSNESHGSRLNTDGVKSVSQSFYASPASIIADLAKNDNLLSIAEDYQIDQFTGSEESVAQALCMVGDNIVMRFVHWMKHLPFCRDIPKEIQTKILMSKWHELLLLIMIAYKPASKQGRKKSYSASSSPSHSCGSSNSGASTSSGIDNGFNKNDSDASGDISSASSNSGSATSSQSPRGINNGNNNNGKPTFAELYKNNMQRMQDYLQRSFHKFFSLEQLEEEIGGLMEKITDIMAYFWELGITRKELLCLQVILLLSHECVKSDARLSHIANAYKQALQQYILERFPSEANRSGDLLGQFHKLQAASAQLLASKMIYIPFLLNAPTSASA</sequence>
<keyword evidence="3" id="KW-0863">Zinc-finger</keyword>
<feature type="compositionally biased region" description="Low complexity" evidence="10">
    <location>
        <begin position="524"/>
        <end position="553"/>
    </location>
</feature>
<feature type="compositionally biased region" description="Basic residues" evidence="10">
    <location>
        <begin position="925"/>
        <end position="935"/>
    </location>
</feature>
<evidence type="ECO:0000259" key="11">
    <source>
        <dbReference type="PROSITE" id="PS51030"/>
    </source>
</evidence>
<evidence type="ECO:0000313" key="13">
    <source>
        <dbReference type="EMBL" id="KAK3769013.1"/>
    </source>
</evidence>
<evidence type="ECO:0000256" key="4">
    <source>
        <dbReference type="ARBA" id="ARBA00022833"/>
    </source>
</evidence>
<evidence type="ECO:0000256" key="8">
    <source>
        <dbReference type="ARBA" id="ARBA00023170"/>
    </source>
</evidence>
<dbReference type="GO" id="GO:0008270">
    <property type="term" value="F:zinc ion binding"/>
    <property type="evidence" value="ECO:0007669"/>
    <property type="project" value="UniProtKB-KW"/>
</dbReference>
<feature type="compositionally biased region" description="Polar residues" evidence="10">
    <location>
        <begin position="1260"/>
        <end position="1274"/>
    </location>
</feature>
<dbReference type="SMART" id="SM00430">
    <property type="entry name" value="HOLI"/>
    <property type="match status" value="1"/>
</dbReference>
<gene>
    <name evidence="13" type="ORF">RRG08_015753</name>
</gene>
<feature type="compositionally biased region" description="Basic and acidic residues" evidence="10">
    <location>
        <begin position="559"/>
        <end position="569"/>
    </location>
</feature>
<feature type="compositionally biased region" description="Polar residues" evidence="10">
    <location>
        <begin position="882"/>
        <end position="892"/>
    </location>
</feature>
<evidence type="ECO:0000256" key="6">
    <source>
        <dbReference type="ARBA" id="ARBA00023125"/>
    </source>
</evidence>
<feature type="compositionally biased region" description="Basic and acidic residues" evidence="10">
    <location>
        <begin position="936"/>
        <end position="950"/>
    </location>
</feature>
<keyword evidence="7" id="KW-0804">Transcription</keyword>
<evidence type="ECO:0000256" key="10">
    <source>
        <dbReference type="SAM" id="MobiDB-lite"/>
    </source>
</evidence>
<keyword evidence="5" id="KW-0805">Transcription regulation</keyword>
<protein>
    <recommendedName>
        <fullName evidence="15">Hormone receptor 4</fullName>
    </recommendedName>
</protein>
<proteinExistence type="predicted"/>
<dbReference type="GO" id="GO:0003700">
    <property type="term" value="F:DNA-binding transcription factor activity"/>
    <property type="evidence" value="ECO:0007669"/>
    <property type="project" value="InterPro"/>
</dbReference>
<keyword evidence="4" id="KW-0862">Zinc</keyword>
<dbReference type="SMART" id="SM00399">
    <property type="entry name" value="ZnF_C4"/>
    <property type="match status" value="1"/>
</dbReference>
<keyword evidence="9" id="KW-0539">Nucleus</keyword>
<dbReference type="CDD" id="cd07168">
    <property type="entry name" value="NR_DBD_DHR4_like"/>
    <property type="match status" value="1"/>
</dbReference>
<keyword evidence="14" id="KW-1185">Reference proteome</keyword>
<accession>A0AAE0ZGH1</accession>
<evidence type="ECO:0000256" key="9">
    <source>
        <dbReference type="ARBA" id="ARBA00023242"/>
    </source>
</evidence>
<dbReference type="PANTHER" id="PTHR48092">
    <property type="entry name" value="KNIRPS-RELATED PROTEIN-RELATED"/>
    <property type="match status" value="1"/>
</dbReference>
<organism evidence="13 14">
    <name type="scientific">Elysia crispata</name>
    <name type="common">lettuce slug</name>
    <dbReference type="NCBI Taxonomy" id="231223"/>
    <lineage>
        <taxon>Eukaryota</taxon>
        <taxon>Metazoa</taxon>
        <taxon>Spiralia</taxon>
        <taxon>Lophotrochozoa</taxon>
        <taxon>Mollusca</taxon>
        <taxon>Gastropoda</taxon>
        <taxon>Heterobranchia</taxon>
        <taxon>Euthyneura</taxon>
        <taxon>Panpulmonata</taxon>
        <taxon>Sacoglossa</taxon>
        <taxon>Placobranchoidea</taxon>
        <taxon>Plakobranchidae</taxon>
        <taxon>Elysia</taxon>
    </lineage>
</organism>
<feature type="domain" description="Nuclear receptor" evidence="11">
    <location>
        <begin position="624"/>
        <end position="699"/>
    </location>
</feature>
<keyword evidence="2" id="KW-0479">Metal-binding</keyword>
<dbReference type="EMBL" id="JAWDGP010003983">
    <property type="protein sequence ID" value="KAK3769013.1"/>
    <property type="molecule type" value="Genomic_DNA"/>
</dbReference>
<feature type="region of interest" description="Disordered" evidence="10">
    <location>
        <begin position="1255"/>
        <end position="1274"/>
    </location>
</feature>
<evidence type="ECO:0000256" key="3">
    <source>
        <dbReference type="ARBA" id="ARBA00022771"/>
    </source>
</evidence>
<feature type="compositionally biased region" description="Low complexity" evidence="10">
    <location>
        <begin position="1418"/>
        <end position="1450"/>
    </location>
</feature>
<dbReference type="PROSITE" id="PS00031">
    <property type="entry name" value="NUCLEAR_REC_DBD_1"/>
    <property type="match status" value="1"/>
</dbReference>
<comment type="caution">
    <text evidence="13">The sequence shown here is derived from an EMBL/GenBank/DDBJ whole genome shotgun (WGS) entry which is preliminary data.</text>
</comment>
<dbReference type="Gene3D" id="3.30.50.10">
    <property type="entry name" value="Erythroid Transcription Factor GATA-1, subunit A"/>
    <property type="match status" value="1"/>
</dbReference>
<dbReference type="Proteomes" id="UP001283361">
    <property type="component" value="Unassembled WGS sequence"/>
</dbReference>
<dbReference type="GO" id="GO:0005634">
    <property type="term" value="C:nucleus"/>
    <property type="evidence" value="ECO:0007669"/>
    <property type="project" value="UniProtKB-SubCell"/>
</dbReference>
<feature type="compositionally biased region" description="Low complexity" evidence="10">
    <location>
        <begin position="1194"/>
        <end position="1206"/>
    </location>
</feature>
<reference evidence="13" key="1">
    <citation type="journal article" date="2023" name="G3 (Bethesda)">
        <title>A reference genome for the long-term kleptoplast-retaining sea slug Elysia crispata morphotype clarki.</title>
        <authorList>
            <person name="Eastman K.E."/>
            <person name="Pendleton A.L."/>
            <person name="Shaikh M.A."/>
            <person name="Suttiyut T."/>
            <person name="Ogas R."/>
            <person name="Tomko P."/>
            <person name="Gavelis G."/>
            <person name="Widhalm J.R."/>
            <person name="Wisecaver J.H."/>
        </authorList>
    </citation>
    <scope>NUCLEOTIDE SEQUENCE</scope>
    <source>
        <strain evidence="13">ECLA1</strain>
    </source>
</reference>
<feature type="region of interest" description="Disordered" evidence="10">
    <location>
        <begin position="770"/>
        <end position="960"/>
    </location>
</feature>
<feature type="compositionally biased region" description="Low complexity" evidence="10">
    <location>
        <begin position="1385"/>
        <end position="1407"/>
    </location>
</feature>
<feature type="compositionally biased region" description="Low complexity" evidence="10">
    <location>
        <begin position="600"/>
        <end position="610"/>
    </location>
</feature>
<feature type="compositionally biased region" description="Basic and acidic residues" evidence="10">
    <location>
        <begin position="1207"/>
        <end position="1218"/>
    </location>
</feature>
<dbReference type="Gene3D" id="1.10.565.10">
    <property type="entry name" value="Retinoid X Receptor"/>
    <property type="match status" value="1"/>
</dbReference>
<dbReference type="SUPFAM" id="SSF48508">
    <property type="entry name" value="Nuclear receptor ligand-binding domain"/>
    <property type="match status" value="1"/>
</dbReference>
<dbReference type="InterPro" id="IPR001628">
    <property type="entry name" value="Znf_hrmn_rcpt"/>
</dbReference>
<feature type="compositionally biased region" description="Low complexity" evidence="10">
    <location>
        <begin position="155"/>
        <end position="175"/>
    </location>
</feature>
<dbReference type="GO" id="GO:0043565">
    <property type="term" value="F:sequence-specific DNA binding"/>
    <property type="evidence" value="ECO:0007669"/>
    <property type="project" value="InterPro"/>
</dbReference>
<feature type="region of interest" description="Disordered" evidence="10">
    <location>
        <begin position="990"/>
        <end position="1009"/>
    </location>
</feature>
<evidence type="ECO:0008006" key="15">
    <source>
        <dbReference type="Google" id="ProtNLM"/>
    </source>
</evidence>
<dbReference type="SUPFAM" id="SSF57716">
    <property type="entry name" value="Glucocorticoid receptor-like (DNA-binding domain)"/>
    <property type="match status" value="1"/>
</dbReference>
<name>A0AAE0ZGH1_9GAST</name>
<feature type="compositionally biased region" description="Polar residues" evidence="10">
    <location>
        <begin position="995"/>
        <end position="1009"/>
    </location>
</feature>
<feature type="region of interest" description="Disordered" evidence="10">
    <location>
        <begin position="1039"/>
        <end position="1067"/>
    </location>
</feature>
<keyword evidence="6" id="KW-0238">DNA-binding</keyword>
<evidence type="ECO:0000256" key="1">
    <source>
        <dbReference type="ARBA" id="ARBA00004123"/>
    </source>
</evidence>
<evidence type="ECO:0000259" key="12">
    <source>
        <dbReference type="PROSITE" id="PS51843"/>
    </source>
</evidence>
<feature type="region of interest" description="Disordered" evidence="10">
    <location>
        <begin position="1381"/>
        <end position="1454"/>
    </location>
</feature>
<evidence type="ECO:0000256" key="5">
    <source>
        <dbReference type="ARBA" id="ARBA00023015"/>
    </source>
</evidence>
<dbReference type="InterPro" id="IPR013088">
    <property type="entry name" value="Znf_NHR/GATA"/>
</dbReference>
<feature type="region of interest" description="Disordered" evidence="10">
    <location>
        <begin position="589"/>
        <end position="613"/>
    </location>
</feature>
<comment type="subcellular location">
    <subcellularLocation>
        <location evidence="1">Nucleus</location>
    </subcellularLocation>
</comment>
<dbReference type="PRINTS" id="PR00047">
    <property type="entry name" value="STROIDFINGER"/>
</dbReference>
<feature type="compositionally biased region" description="Low complexity" evidence="10">
    <location>
        <begin position="1220"/>
        <end position="1231"/>
    </location>
</feature>